<dbReference type="AlphaFoldDB" id="A0A101M1V8"/>
<dbReference type="InterPro" id="IPR056648">
    <property type="entry name" value="DUF7746"/>
</dbReference>
<dbReference type="Pfam" id="PF24925">
    <property type="entry name" value="DUF7746"/>
    <property type="match status" value="1"/>
</dbReference>
<feature type="domain" description="DUF7746" evidence="1">
    <location>
        <begin position="1"/>
        <end position="45"/>
    </location>
</feature>
<geneLocation type="mitochondrion" evidence="2"/>
<sequence length="66" mass="7380">MIAASNAYLHGKNEAETAYRLITEGFVGTLRNWWDHLPKEAKAEIEASVRTPCRSPGQLRPITLPC</sequence>
<proteinExistence type="predicted"/>
<reference evidence="2" key="1">
    <citation type="journal article" date="2015" name="Genome Biol. Evol.">
        <title>Organellar Genomes of White Spruce (Picea glauca): Assembly and Annotation.</title>
        <authorList>
            <person name="Jackman S.D."/>
            <person name="Warren R.L."/>
            <person name="Gibb E.A."/>
            <person name="Vandervalk B.P."/>
            <person name="Mohamadi H."/>
            <person name="Chu J."/>
            <person name="Raymond A."/>
            <person name="Pleasance S."/>
            <person name="Coope R."/>
            <person name="Wildung M.R."/>
            <person name="Ritland C.E."/>
            <person name="Bousquet J."/>
            <person name="Jones S.J."/>
            <person name="Bohlmann J."/>
            <person name="Birol I."/>
        </authorList>
    </citation>
    <scope>NUCLEOTIDE SEQUENCE [LARGE SCALE GENOMIC DNA]</scope>
    <source>
        <tissue evidence="2">Flushing bud</tissue>
    </source>
</reference>
<accession>A0A101M1V8</accession>
<protein>
    <recommendedName>
        <fullName evidence="1">DUF7746 domain-containing protein</fullName>
    </recommendedName>
</protein>
<evidence type="ECO:0000259" key="1">
    <source>
        <dbReference type="Pfam" id="PF24925"/>
    </source>
</evidence>
<evidence type="ECO:0000313" key="2">
    <source>
        <dbReference type="EMBL" id="KUM49350.1"/>
    </source>
</evidence>
<gene>
    <name evidence="2" type="ORF">ABT39_MTgene3899</name>
</gene>
<comment type="caution">
    <text evidence="2">The sequence shown here is derived from an EMBL/GenBank/DDBJ whole genome shotgun (WGS) entry which is preliminary data.</text>
</comment>
<dbReference type="EMBL" id="LKAM01000003">
    <property type="protein sequence ID" value="KUM49350.1"/>
    <property type="molecule type" value="Genomic_DNA"/>
</dbReference>
<name>A0A101M1V8_PICGL</name>
<organism evidence="2">
    <name type="scientific">Picea glauca</name>
    <name type="common">White spruce</name>
    <name type="synonym">Pinus glauca</name>
    <dbReference type="NCBI Taxonomy" id="3330"/>
    <lineage>
        <taxon>Eukaryota</taxon>
        <taxon>Viridiplantae</taxon>
        <taxon>Streptophyta</taxon>
        <taxon>Embryophyta</taxon>
        <taxon>Tracheophyta</taxon>
        <taxon>Spermatophyta</taxon>
        <taxon>Pinopsida</taxon>
        <taxon>Pinidae</taxon>
        <taxon>Conifers I</taxon>
        <taxon>Pinales</taxon>
        <taxon>Pinaceae</taxon>
        <taxon>Picea</taxon>
    </lineage>
</organism>
<keyword evidence="2" id="KW-0496">Mitochondrion</keyword>